<dbReference type="PANTHER" id="PTHR24148">
    <property type="entry name" value="ANKYRIN REPEAT DOMAIN-CONTAINING PROTEIN 39 HOMOLOG-RELATED"/>
    <property type="match status" value="1"/>
</dbReference>
<dbReference type="EMBL" id="JAHBCI010000006">
    <property type="protein sequence ID" value="KAG9500549.1"/>
    <property type="molecule type" value="Genomic_DNA"/>
</dbReference>
<proteinExistence type="predicted"/>
<name>A0A9P8DEN1_9HYPO</name>
<organism evidence="1 2">
    <name type="scientific">Fusarium musae</name>
    <dbReference type="NCBI Taxonomy" id="1042133"/>
    <lineage>
        <taxon>Eukaryota</taxon>
        <taxon>Fungi</taxon>
        <taxon>Dikarya</taxon>
        <taxon>Ascomycota</taxon>
        <taxon>Pezizomycotina</taxon>
        <taxon>Sordariomycetes</taxon>
        <taxon>Hypocreomycetidae</taxon>
        <taxon>Hypocreales</taxon>
        <taxon>Nectriaceae</taxon>
        <taxon>Fusarium</taxon>
    </lineage>
</organism>
<accession>A0A9P8DEN1</accession>
<dbReference type="KEGG" id="fmu:J7337_009030"/>
<dbReference type="GeneID" id="68316886"/>
<sequence>MHCGEVSLKITDESISQLYEQGVKVPSWVRFAGRARFNTERAPLELRDLLAATSGCQVTDLRDKVFGLLGLVSNHQASDLSPNYELMVREVYIGVAAYLVQKAHCCDLIQYADSGNSVYGIPSWVPMWNTDMPLQAPQGISRHIQQIEFDSKSLLKEEGLIDCFTIRSIEGWPHDECSQCNRKYCKLADSDSGFLSTRIETVLRLDSSYQPVFTVSTKLWPLEPGEYFTHFWYREDGLKIAVRTFGWALRDTKFSTGIHLIRVEGCTTLFLAHQTSDSRHYRLVASCVAAIVCPTRESRPIETLKPDDLQRCLQFMPLTVEMIKFIAEWKKEILDMAISGTGNMENALPFDDEHSDYSSGDEPEISDQSWKSWIPFLGLEDRKVLEEDEELQKQLPDLIDFWHKAHKLYTAVRQWTKSALDVSDHVRSIFRFAYPGVVLKDLLRNSKKLGRIFKRITGKKVVVFKSLPTLRLLLDLSDNHQDGWATVYPHLLSALEEDQQFFDKPFPLDLEEKHPKYSSIKETIEWKAVLEGLVRNNVEEKEICFV</sequence>
<dbReference type="RefSeq" id="XP_044679549.1">
    <property type="nucleotide sequence ID" value="XM_044826632.1"/>
</dbReference>
<keyword evidence="2" id="KW-1185">Reference proteome</keyword>
<dbReference type="Proteomes" id="UP000827133">
    <property type="component" value="Unassembled WGS sequence"/>
</dbReference>
<evidence type="ECO:0000313" key="2">
    <source>
        <dbReference type="Proteomes" id="UP000827133"/>
    </source>
</evidence>
<dbReference type="PANTHER" id="PTHR24148:SF73">
    <property type="entry name" value="HET DOMAIN PROTEIN (AFU_ORTHOLOGUE AFUA_8G01020)"/>
    <property type="match status" value="1"/>
</dbReference>
<dbReference type="AlphaFoldDB" id="A0A9P8DEN1"/>
<comment type="caution">
    <text evidence="1">The sequence shown here is derived from an EMBL/GenBank/DDBJ whole genome shotgun (WGS) entry which is preliminary data.</text>
</comment>
<gene>
    <name evidence="1" type="ORF">J7337_009030</name>
</gene>
<reference evidence="1" key="1">
    <citation type="journal article" date="2021" name="Mol. Plant Microbe Interact.">
        <title>Telomere to telomere genome assembly of Fusarium musae F31, causal agent of crown rot disease of banana.</title>
        <authorList>
            <person name="Degradi L."/>
            <person name="Tava V."/>
            <person name="Kunova A."/>
            <person name="Cortesi P."/>
            <person name="Saracchi M."/>
            <person name="Pasquali M."/>
        </authorList>
    </citation>
    <scope>NUCLEOTIDE SEQUENCE</scope>
    <source>
        <strain evidence="1">F31</strain>
    </source>
</reference>
<dbReference type="InterPro" id="IPR052895">
    <property type="entry name" value="HetReg/Transcr_Mod"/>
</dbReference>
<protein>
    <submittedName>
        <fullName evidence="1">Uncharacterized protein</fullName>
    </submittedName>
</protein>
<evidence type="ECO:0000313" key="1">
    <source>
        <dbReference type="EMBL" id="KAG9500549.1"/>
    </source>
</evidence>